<organism evidence="5 6">
    <name type="scientific">Cryobacterium zongtaii</name>
    <dbReference type="NCBI Taxonomy" id="1259217"/>
    <lineage>
        <taxon>Bacteria</taxon>
        <taxon>Bacillati</taxon>
        <taxon>Actinomycetota</taxon>
        <taxon>Actinomycetes</taxon>
        <taxon>Micrococcales</taxon>
        <taxon>Microbacteriaceae</taxon>
        <taxon>Cryobacterium</taxon>
    </lineage>
</organism>
<keyword evidence="2" id="KW-0012">Acyltransferase</keyword>
<comment type="caution">
    <text evidence="5">The sequence shown here is derived from an EMBL/GenBank/DDBJ whole genome shotgun (WGS) entry which is preliminary data.</text>
</comment>
<dbReference type="CDD" id="cd04301">
    <property type="entry name" value="NAT_SF"/>
    <property type="match status" value="1"/>
</dbReference>
<proteinExistence type="predicted"/>
<evidence type="ECO:0000259" key="4">
    <source>
        <dbReference type="PROSITE" id="PS51186"/>
    </source>
</evidence>
<keyword evidence="1 5" id="KW-0808">Transferase</keyword>
<dbReference type="Pfam" id="PF00583">
    <property type="entry name" value="Acetyltransf_1"/>
    <property type="match status" value="1"/>
</dbReference>
<name>A0A2S3ZDM9_9MICO</name>
<dbReference type="PANTHER" id="PTHR43877">
    <property type="entry name" value="AMINOALKYLPHOSPHONATE N-ACETYLTRANSFERASE-RELATED-RELATED"/>
    <property type="match status" value="1"/>
</dbReference>
<gene>
    <name evidence="5" type="ORF">C3B59_09805</name>
</gene>
<dbReference type="InterPro" id="IPR000182">
    <property type="entry name" value="GNAT_dom"/>
</dbReference>
<evidence type="ECO:0000256" key="1">
    <source>
        <dbReference type="ARBA" id="ARBA00022679"/>
    </source>
</evidence>
<dbReference type="Proteomes" id="UP000237104">
    <property type="component" value="Unassembled WGS sequence"/>
</dbReference>
<dbReference type="OrthoDB" id="70840at2"/>
<feature type="compositionally biased region" description="Low complexity" evidence="3">
    <location>
        <begin position="1"/>
        <end position="10"/>
    </location>
</feature>
<dbReference type="AlphaFoldDB" id="A0A2S3ZDM9"/>
<dbReference type="PANTHER" id="PTHR43877:SF2">
    <property type="entry name" value="AMINOALKYLPHOSPHONATE N-ACETYLTRANSFERASE-RELATED"/>
    <property type="match status" value="1"/>
</dbReference>
<dbReference type="InterPro" id="IPR050832">
    <property type="entry name" value="Bact_Acetyltransf"/>
</dbReference>
<dbReference type="Gene3D" id="3.40.630.30">
    <property type="match status" value="1"/>
</dbReference>
<dbReference type="GO" id="GO:0016747">
    <property type="term" value="F:acyltransferase activity, transferring groups other than amino-acyl groups"/>
    <property type="evidence" value="ECO:0007669"/>
    <property type="project" value="InterPro"/>
</dbReference>
<dbReference type="EMBL" id="PPXF01000046">
    <property type="protein sequence ID" value="POH64476.1"/>
    <property type="molecule type" value="Genomic_DNA"/>
</dbReference>
<sequence length="219" mass="23249">MPSSTRASPRTRPPASPRSATTTSTCFARKGAPASAGAPFFVARRPRKAVRSGSARISIMPGPTFVTTDPGSAAAAAMLWAYYDDIVGRYWGRLALPAEVESAMADEPSHDLQGDTGLLVLGMLDRVPVACGGVRFVGAGIGELTRVYVTAQARGTGTGAALLDHLSELAVDAGLTQLRLTVRTDLIEARRLYARAGFAEVAPFNTEPYAEHWFAKDLR</sequence>
<protein>
    <submittedName>
        <fullName evidence="5">GNAT family N-acetyltransferase</fullName>
    </submittedName>
</protein>
<feature type="domain" description="N-acetyltransferase" evidence="4">
    <location>
        <begin position="66"/>
        <end position="219"/>
    </location>
</feature>
<reference evidence="5 6" key="1">
    <citation type="submission" date="2018-01" db="EMBL/GenBank/DDBJ databases">
        <title>Cryobacterium sp. nov., from glaciers in China.</title>
        <authorList>
            <person name="Liu Q."/>
            <person name="Xin Y.-H."/>
        </authorList>
    </citation>
    <scope>NUCLEOTIDE SEQUENCE [LARGE SCALE GENOMIC DNA]</scope>
    <source>
        <strain evidence="5 6">TMB1-8</strain>
    </source>
</reference>
<evidence type="ECO:0000313" key="5">
    <source>
        <dbReference type="EMBL" id="POH64476.1"/>
    </source>
</evidence>
<dbReference type="InterPro" id="IPR016181">
    <property type="entry name" value="Acyl_CoA_acyltransferase"/>
</dbReference>
<accession>A0A2S3ZDM9</accession>
<dbReference type="SUPFAM" id="SSF55729">
    <property type="entry name" value="Acyl-CoA N-acyltransferases (Nat)"/>
    <property type="match status" value="1"/>
</dbReference>
<evidence type="ECO:0000256" key="2">
    <source>
        <dbReference type="ARBA" id="ARBA00023315"/>
    </source>
</evidence>
<evidence type="ECO:0000313" key="6">
    <source>
        <dbReference type="Proteomes" id="UP000237104"/>
    </source>
</evidence>
<evidence type="ECO:0000256" key="3">
    <source>
        <dbReference type="SAM" id="MobiDB-lite"/>
    </source>
</evidence>
<feature type="region of interest" description="Disordered" evidence="3">
    <location>
        <begin position="1"/>
        <end position="31"/>
    </location>
</feature>
<dbReference type="PROSITE" id="PS51186">
    <property type="entry name" value="GNAT"/>
    <property type="match status" value="1"/>
</dbReference>